<feature type="compositionally biased region" description="Basic residues" evidence="6">
    <location>
        <begin position="306"/>
        <end position="317"/>
    </location>
</feature>
<feature type="compositionally biased region" description="Polar residues" evidence="6">
    <location>
        <begin position="230"/>
        <end position="252"/>
    </location>
</feature>
<evidence type="ECO:0000256" key="5">
    <source>
        <dbReference type="ARBA" id="ARBA00022840"/>
    </source>
</evidence>
<reference evidence="8 9" key="1">
    <citation type="submission" date="2024-02" db="EMBL/GenBank/DDBJ databases">
        <authorList>
            <person name="Daric V."/>
            <person name="Darras S."/>
        </authorList>
    </citation>
    <scope>NUCLEOTIDE SEQUENCE [LARGE SCALE GENOMIC DNA]</scope>
</reference>
<evidence type="ECO:0000256" key="2">
    <source>
        <dbReference type="ARBA" id="ARBA00022490"/>
    </source>
</evidence>
<dbReference type="SUPFAM" id="SSF52047">
    <property type="entry name" value="RNI-like"/>
    <property type="match status" value="1"/>
</dbReference>
<dbReference type="SUPFAM" id="SSF52540">
    <property type="entry name" value="P-loop containing nucleoside triphosphate hydrolases"/>
    <property type="match status" value="1"/>
</dbReference>
<evidence type="ECO:0000256" key="3">
    <source>
        <dbReference type="ARBA" id="ARBA00022737"/>
    </source>
</evidence>
<evidence type="ECO:0000259" key="7">
    <source>
        <dbReference type="Pfam" id="PF05729"/>
    </source>
</evidence>
<dbReference type="Gene3D" id="3.80.10.10">
    <property type="entry name" value="Ribonuclease Inhibitor"/>
    <property type="match status" value="1"/>
</dbReference>
<dbReference type="Gene3D" id="3.40.50.300">
    <property type="entry name" value="P-loop containing nucleotide triphosphate hydrolases"/>
    <property type="match status" value="1"/>
</dbReference>
<keyword evidence="4" id="KW-0547">Nucleotide-binding</keyword>
<feature type="compositionally biased region" description="Low complexity" evidence="6">
    <location>
        <begin position="160"/>
        <end position="171"/>
    </location>
</feature>
<evidence type="ECO:0000256" key="4">
    <source>
        <dbReference type="ARBA" id="ARBA00022741"/>
    </source>
</evidence>
<evidence type="ECO:0000313" key="8">
    <source>
        <dbReference type="EMBL" id="CAK8678696.1"/>
    </source>
</evidence>
<protein>
    <recommendedName>
        <fullName evidence="7">NACHT domain-containing protein</fullName>
    </recommendedName>
</protein>
<organism evidence="8 9">
    <name type="scientific">Clavelina lepadiformis</name>
    <name type="common">Light-bulb sea squirt</name>
    <name type="synonym">Ascidia lepadiformis</name>
    <dbReference type="NCBI Taxonomy" id="159417"/>
    <lineage>
        <taxon>Eukaryota</taxon>
        <taxon>Metazoa</taxon>
        <taxon>Chordata</taxon>
        <taxon>Tunicata</taxon>
        <taxon>Ascidiacea</taxon>
        <taxon>Aplousobranchia</taxon>
        <taxon>Clavelinidae</taxon>
        <taxon>Clavelina</taxon>
    </lineage>
</organism>
<feature type="region of interest" description="Disordered" evidence="6">
    <location>
        <begin position="220"/>
        <end position="318"/>
    </location>
</feature>
<sequence length="975" mass="110443">MSLSEQQRLPENASHRVRNGEDEQTSSNESDDQPGTSSAAVLQTENPGQESLEPTTAAENQSTQTMEIAETSRSGVNTVDPSNLIKLTDTLTKRVGAVLVNYAPRYYHHDSRQYQDKREYFQMDVRDSVNVTPTRVKSMQVNSQGHLVESRHRLSTPELSTGTSQSVSSTVLDPSDFTRPKQLIGSTPHAEPPATGLAFNNQKIAKTSVNSPEGHLIEKRHRLSTPELPQRTSQTVSSTDPSDFTRPNQLIGSTPHAEPPATGSALNNQTIAKTAVTSPEEKHIDGNSGKSSKKSKSKKTSSFLQKIKRRLPKHKGKTAVESIMHEQNKYGEDDICLQSDIKISKDIPKVHPSYTRVSFFQGGALPKEEVYKPLSEKLEEVRSEGRLQFKDVVRHGKHFIALIGYPGSGKTTFSKRLAKLTDYKCFHYSFMDMNYKQNLTLQQLLLEKRFPNINLNTHKQAFEWIKENQKKCLFIFDGLDQFEWNLGRHPAKEDYGSPQPIQDLVANLCTGHFLPDSLIVFTSRPHSIVTLPKSLRPDTTILIGDLPLDGMKKLFHFFAGPESKKLWNRLSKNNLTFPVFRLCFNPLLLQLVIVASLNPAETVGDITSTTRVFATVFMYLQHSENARYENISRLTEQLSTLAYNATVKATVVITPDEMREQGLEPNEAQDVIIQLHSYFGVTSKVFEHDTKFFYAHQSYQEYFTALWIVNQMPLDYFQLFIKEQLFSDQKWSVVRVFLSGLLMDVMRDQNLSAYLQAGFDRHNPSTSGEQSTTINQHASDIAEKRSIFAKALEMELGSFSSLTFDDWDEEDQLKRRYISLLVEISECADHHLAQKAVDLFPQNLYLSNTKLNSSETAILCEILRKQKNNIKRLYLYNCFSNPDDVKMLISAIIEMPGKIEKLSIGFNVIAEIPPLSFFEKVNERLVMLYCFPDEKGNGRLPNQSEVNQIQATLNQLDRSNLEVPLGDVTLRPQTK</sequence>
<name>A0ABP0FJ15_CLALP</name>
<evidence type="ECO:0000256" key="1">
    <source>
        <dbReference type="ARBA" id="ARBA00004496"/>
    </source>
</evidence>
<feature type="domain" description="NACHT" evidence="7">
    <location>
        <begin position="399"/>
        <end position="555"/>
    </location>
</feature>
<keyword evidence="9" id="KW-1185">Reference proteome</keyword>
<proteinExistence type="predicted"/>
<keyword evidence="2" id="KW-0963">Cytoplasm</keyword>
<dbReference type="Pfam" id="PF05729">
    <property type="entry name" value="NACHT"/>
    <property type="match status" value="1"/>
</dbReference>
<keyword evidence="3" id="KW-0677">Repeat</keyword>
<comment type="caution">
    <text evidence="8">The sequence shown here is derived from an EMBL/GenBank/DDBJ whole genome shotgun (WGS) entry which is preliminary data.</text>
</comment>
<dbReference type="InterPro" id="IPR032675">
    <property type="entry name" value="LRR_dom_sf"/>
</dbReference>
<feature type="compositionally biased region" description="Polar residues" evidence="6">
    <location>
        <begin position="25"/>
        <end position="81"/>
    </location>
</feature>
<gene>
    <name evidence="8" type="ORF">CVLEPA_LOCUS8596</name>
</gene>
<dbReference type="PANTHER" id="PTHR45690">
    <property type="entry name" value="NACHT, LRR AND PYD DOMAINS-CONTAINING PROTEIN 12"/>
    <property type="match status" value="1"/>
</dbReference>
<dbReference type="Proteomes" id="UP001642483">
    <property type="component" value="Unassembled WGS sequence"/>
</dbReference>
<accession>A0ABP0FJ15</accession>
<dbReference type="InterPro" id="IPR007111">
    <property type="entry name" value="NACHT_NTPase"/>
</dbReference>
<feature type="compositionally biased region" description="Polar residues" evidence="6">
    <location>
        <begin position="264"/>
        <end position="277"/>
    </location>
</feature>
<dbReference type="PANTHER" id="PTHR45690:SF19">
    <property type="entry name" value="NACHT, LRR AND PYD DOMAINS-CONTAINING PROTEIN 3"/>
    <property type="match status" value="1"/>
</dbReference>
<keyword evidence="5" id="KW-0067">ATP-binding</keyword>
<comment type="subcellular location">
    <subcellularLocation>
        <location evidence="1">Cytoplasm</location>
    </subcellularLocation>
</comment>
<dbReference type="InterPro" id="IPR050637">
    <property type="entry name" value="NLRP_innate_immun_reg"/>
</dbReference>
<dbReference type="InterPro" id="IPR027417">
    <property type="entry name" value="P-loop_NTPase"/>
</dbReference>
<feature type="region of interest" description="Disordered" evidence="6">
    <location>
        <begin position="1"/>
        <end position="81"/>
    </location>
</feature>
<feature type="region of interest" description="Disordered" evidence="6">
    <location>
        <begin position="139"/>
        <end position="174"/>
    </location>
</feature>
<evidence type="ECO:0000313" key="9">
    <source>
        <dbReference type="Proteomes" id="UP001642483"/>
    </source>
</evidence>
<dbReference type="EMBL" id="CAWYQH010000057">
    <property type="protein sequence ID" value="CAK8678696.1"/>
    <property type="molecule type" value="Genomic_DNA"/>
</dbReference>
<evidence type="ECO:0000256" key="6">
    <source>
        <dbReference type="SAM" id="MobiDB-lite"/>
    </source>
</evidence>